<accession>A0ABR4C818</accession>
<feature type="transmembrane region" description="Helical" evidence="6">
    <location>
        <begin position="46"/>
        <end position="66"/>
    </location>
</feature>
<evidence type="ECO:0000313" key="9">
    <source>
        <dbReference type="Proteomes" id="UP001595075"/>
    </source>
</evidence>
<dbReference type="InterPro" id="IPR036259">
    <property type="entry name" value="MFS_trans_sf"/>
</dbReference>
<dbReference type="InterPro" id="IPR011701">
    <property type="entry name" value="MFS"/>
</dbReference>
<proteinExistence type="predicted"/>
<dbReference type="CDD" id="cd17330">
    <property type="entry name" value="MFS_SLC46_TetA_like"/>
    <property type="match status" value="1"/>
</dbReference>
<keyword evidence="5 6" id="KW-0472">Membrane</keyword>
<dbReference type="InterPro" id="IPR020846">
    <property type="entry name" value="MFS_dom"/>
</dbReference>
<dbReference type="Proteomes" id="UP001595075">
    <property type="component" value="Unassembled WGS sequence"/>
</dbReference>
<dbReference type="PRINTS" id="PR01035">
    <property type="entry name" value="TCRTETA"/>
</dbReference>
<comment type="subcellular location">
    <subcellularLocation>
        <location evidence="1">Membrane</location>
        <topology evidence="1">Multi-pass membrane protein</topology>
    </subcellularLocation>
</comment>
<evidence type="ECO:0000256" key="2">
    <source>
        <dbReference type="ARBA" id="ARBA00022448"/>
    </source>
</evidence>
<comment type="caution">
    <text evidence="8">The sequence shown here is derived from an EMBL/GenBank/DDBJ whole genome shotgun (WGS) entry which is preliminary data.</text>
</comment>
<dbReference type="PANTHER" id="PTHR23504">
    <property type="entry name" value="MAJOR FACILITATOR SUPERFAMILY DOMAIN-CONTAINING PROTEIN 10"/>
    <property type="match status" value="1"/>
</dbReference>
<dbReference type="EMBL" id="JAZHXI010000012">
    <property type="protein sequence ID" value="KAL2065802.1"/>
    <property type="molecule type" value="Genomic_DNA"/>
</dbReference>
<keyword evidence="3 6" id="KW-0812">Transmembrane</keyword>
<gene>
    <name evidence="8" type="ORF">VTL71DRAFT_3472</name>
</gene>
<name>A0ABR4C818_9HELO</name>
<feature type="transmembrane region" description="Helical" evidence="6">
    <location>
        <begin position="118"/>
        <end position="137"/>
    </location>
</feature>
<keyword evidence="4 6" id="KW-1133">Transmembrane helix</keyword>
<dbReference type="PROSITE" id="PS50850">
    <property type="entry name" value="MFS"/>
    <property type="match status" value="1"/>
</dbReference>
<keyword evidence="2" id="KW-0813">Transport</keyword>
<feature type="transmembrane region" description="Helical" evidence="6">
    <location>
        <begin position="217"/>
        <end position="241"/>
    </location>
</feature>
<keyword evidence="9" id="KW-1185">Reference proteome</keyword>
<dbReference type="PANTHER" id="PTHR23504:SF3">
    <property type="entry name" value="MAJOR FACILITATOR SUPERFAMILY (MFS) PROFILE DOMAIN-CONTAINING PROTEIN"/>
    <property type="match status" value="1"/>
</dbReference>
<feature type="transmembrane region" description="Helical" evidence="6">
    <location>
        <begin position="373"/>
        <end position="400"/>
    </location>
</feature>
<dbReference type="InterPro" id="IPR001958">
    <property type="entry name" value="Tet-R_TetA/multi-R_MdtG-like"/>
</dbReference>
<evidence type="ECO:0000256" key="4">
    <source>
        <dbReference type="ARBA" id="ARBA00022989"/>
    </source>
</evidence>
<evidence type="ECO:0000256" key="1">
    <source>
        <dbReference type="ARBA" id="ARBA00004141"/>
    </source>
</evidence>
<dbReference type="SUPFAM" id="SSF103473">
    <property type="entry name" value="MFS general substrate transporter"/>
    <property type="match status" value="1"/>
</dbReference>
<feature type="transmembrane region" description="Helical" evidence="6">
    <location>
        <begin position="175"/>
        <end position="197"/>
    </location>
</feature>
<feature type="transmembrane region" description="Helical" evidence="6">
    <location>
        <begin position="277"/>
        <end position="299"/>
    </location>
</feature>
<reference evidence="8 9" key="1">
    <citation type="journal article" date="2024" name="Commun. Biol.">
        <title>Comparative genomic analysis of thermophilic fungi reveals convergent evolutionary adaptations and gene losses.</title>
        <authorList>
            <person name="Steindorff A.S."/>
            <person name="Aguilar-Pontes M.V."/>
            <person name="Robinson A.J."/>
            <person name="Andreopoulos B."/>
            <person name="LaButti K."/>
            <person name="Kuo A."/>
            <person name="Mondo S."/>
            <person name="Riley R."/>
            <person name="Otillar R."/>
            <person name="Haridas S."/>
            <person name="Lipzen A."/>
            <person name="Grimwood J."/>
            <person name="Schmutz J."/>
            <person name="Clum A."/>
            <person name="Reid I.D."/>
            <person name="Moisan M.C."/>
            <person name="Butler G."/>
            <person name="Nguyen T.T.M."/>
            <person name="Dewar K."/>
            <person name="Conant G."/>
            <person name="Drula E."/>
            <person name="Henrissat B."/>
            <person name="Hansel C."/>
            <person name="Singer S."/>
            <person name="Hutchinson M.I."/>
            <person name="de Vries R.P."/>
            <person name="Natvig D.O."/>
            <person name="Powell A.J."/>
            <person name="Tsang A."/>
            <person name="Grigoriev I.V."/>
        </authorList>
    </citation>
    <scope>NUCLEOTIDE SEQUENCE [LARGE SCALE GENOMIC DNA]</scope>
    <source>
        <strain evidence="8 9">CBS 494.80</strain>
    </source>
</reference>
<organism evidence="8 9">
    <name type="scientific">Oculimacula yallundae</name>
    <dbReference type="NCBI Taxonomy" id="86028"/>
    <lineage>
        <taxon>Eukaryota</taxon>
        <taxon>Fungi</taxon>
        <taxon>Dikarya</taxon>
        <taxon>Ascomycota</taxon>
        <taxon>Pezizomycotina</taxon>
        <taxon>Leotiomycetes</taxon>
        <taxon>Helotiales</taxon>
        <taxon>Ploettnerulaceae</taxon>
        <taxon>Oculimacula</taxon>
    </lineage>
</organism>
<sequence length="480" mass="52368">MSERTPLLHSGLDDAEVPINEEAIISNEISENITPSKVDHSPLPKLQMTVLCLVRAIEPIAFFGIFPFVNKMIKETGNMKEADVGFYSGLIESMFSVTQMILMISWGNLADHIGRKPVMVISLLGIGLGTALFGLSQTIWQMVLFRCLAGVFAGTALSVRAMISEISTPRTQARAFSFFAFSGNMGMFLGPLIGGALQDPAEQYGRIFKRVRFFNQYPYALPTFATGMLALLAALVCGLLLKETLKRKANTNEDGSPMEAELTSFEILKKPGVASVVYIYIHTLLLGLGYSAVAPLFWFTRPSLGGFGLTPRQISYFMGSIGIAQSIWLLVFFPILHRKYGTGAILRTCYLIWPLTFIVAPLCNHFLRQGWTTAFWIVAPTAQIIGCGVSMAFTCVQLALNDVSPSPEALGTLNALALTGVSGIRAIGPLAFTSIFAAGARSQFLNGYLVWVVLVALSLMGTVAMRWFPETAEGRPKQED</sequence>
<feature type="transmembrane region" description="Helical" evidence="6">
    <location>
        <begin position="448"/>
        <end position="468"/>
    </location>
</feature>
<feature type="transmembrane region" description="Helical" evidence="6">
    <location>
        <begin position="86"/>
        <end position="106"/>
    </location>
</feature>
<evidence type="ECO:0000256" key="3">
    <source>
        <dbReference type="ARBA" id="ARBA00022692"/>
    </source>
</evidence>
<feature type="transmembrane region" description="Helical" evidence="6">
    <location>
        <begin position="143"/>
        <end position="163"/>
    </location>
</feature>
<evidence type="ECO:0000256" key="6">
    <source>
        <dbReference type="SAM" id="Phobius"/>
    </source>
</evidence>
<feature type="transmembrane region" description="Helical" evidence="6">
    <location>
        <begin position="314"/>
        <end position="336"/>
    </location>
</feature>
<evidence type="ECO:0000256" key="5">
    <source>
        <dbReference type="ARBA" id="ARBA00023136"/>
    </source>
</evidence>
<feature type="domain" description="Major facilitator superfamily (MFS) profile" evidence="7">
    <location>
        <begin position="47"/>
        <end position="473"/>
    </location>
</feature>
<evidence type="ECO:0000259" key="7">
    <source>
        <dbReference type="PROSITE" id="PS50850"/>
    </source>
</evidence>
<feature type="transmembrane region" description="Helical" evidence="6">
    <location>
        <begin position="412"/>
        <end position="436"/>
    </location>
</feature>
<dbReference type="Pfam" id="PF07690">
    <property type="entry name" value="MFS_1"/>
    <property type="match status" value="1"/>
</dbReference>
<feature type="transmembrane region" description="Helical" evidence="6">
    <location>
        <begin position="348"/>
        <end position="367"/>
    </location>
</feature>
<evidence type="ECO:0000313" key="8">
    <source>
        <dbReference type="EMBL" id="KAL2065802.1"/>
    </source>
</evidence>
<protein>
    <recommendedName>
        <fullName evidence="7">Major facilitator superfamily (MFS) profile domain-containing protein</fullName>
    </recommendedName>
</protein>
<dbReference type="Gene3D" id="1.20.1250.20">
    <property type="entry name" value="MFS general substrate transporter like domains"/>
    <property type="match status" value="1"/>
</dbReference>